<dbReference type="SUPFAM" id="SSF52047">
    <property type="entry name" value="RNI-like"/>
    <property type="match status" value="1"/>
</dbReference>
<dbReference type="WBParaSite" id="HPBE_0002105701-mRNA-1">
    <property type="protein sequence ID" value="HPBE_0002105701-mRNA-1"/>
    <property type="gene ID" value="HPBE_0002105701"/>
</dbReference>
<dbReference type="Gene3D" id="3.80.10.10">
    <property type="entry name" value="Ribonuclease Inhibitor"/>
    <property type="match status" value="1"/>
</dbReference>
<reference evidence="3" key="1">
    <citation type="submission" date="2019-09" db="UniProtKB">
        <authorList>
            <consortium name="WormBaseParasite"/>
        </authorList>
    </citation>
    <scope>IDENTIFICATION</scope>
</reference>
<sequence length="180" mass="21062">LEEADKDKDKDKQKDAEVRDAPRAVGMRDFSDRVVVDIKVVNDQGRAQEVLRNLWSYRRLETLHLQGCALTDEDIAGVEHVNRRVKYLCLRGNDLRNPWQAFSTKFPELFVLDYKGNRTKASVKAGKMKEQKTTEQEKSNLKKDDEVRTRTMIRRRQWILMMKSLVHNECGLVAWSEMPL</sequence>
<dbReference type="AlphaFoldDB" id="A0A183GF97"/>
<feature type="region of interest" description="Disordered" evidence="1">
    <location>
        <begin position="1"/>
        <end position="22"/>
    </location>
</feature>
<organism evidence="2 3">
    <name type="scientific">Heligmosomoides polygyrus</name>
    <name type="common">Parasitic roundworm</name>
    <dbReference type="NCBI Taxonomy" id="6339"/>
    <lineage>
        <taxon>Eukaryota</taxon>
        <taxon>Metazoa</taxon>
        <taxon>Ecdysozoa</taxon>
        <taxon>Nematoda</taxon>
        <taxon>Chromadorea</taxon>
        <taxon>Rhabditida</taxon>
        <taxon>Rhabditina</taxon>
        <taxon>Rhabditomorpha</taxon>
        <taxon>Strongyloidea</taxon>
        <taxon>Heligmosomidae</taxon>
        <taxon>Heligmosomoides</taxon>
    </lineage>
</organism>
<keyword evidence="2" id="KW-1185">Reference proteome</keyword>
<dbReference type="InterPro" id="IPR032675">
    <property type="entry name" value="LRR_dom_sf"/>
</dbReference>
<protein>
    <submittedName>
        <fullName evidence="3">LRRcap domain-containing protein</fullName>
    </submittedName>
</protein>
<evidence type="ECO:0000256" key="1">
    <source>
        <dbReference type="SAM" id="MobiDB-lite"/>
    </source>
</evidence>
<evidence type="ECO:0000313" key="3">
    <source>
        <dbReference type="WBParaSite" id="HPBE_0002105701-mRNA-1"/>
    </source>
</evidence>
<feature type="region of interest" description="Disordered" evidence="1">
    <location>
        <begin position="127"/>
        <end position="146"/>
    </location>
</feature>
<name>A0A183GF97_HELPZ</name>
<proteinExistence type="predicted"/>
<dbReference type="Proteomes" id="UP000050761">
    <property type="component" value="Unassembled WGS sequence"/>
</dbReference>
<evidence type="ECO:0000313" key="2">
    <source>
        <dbReference type="Proteomes" id="UP000050761"/>
    </source>
</evidence>
<accession>A0A183GF97</accession>